<dbReference type="EMBL" id="MLJW01000532">
    <property type="protein sequence ID" value="OIQ85611.1"/>
    <property type="molecule type" value="Genomic_DNA"/>
</dbReference>
<evidence type="ECO:0000313" key="1">
    <source>
        <dbReference type="EMBL" id="OIQ85611.1"/>
    </source>
</evidence>
<accession>A0A1J5R7B9</accession>
<gene>
    <name evidence="1" type="ORF">GALL_325480</name>
</gene>
<sequence>MLTRVMIDIPSGPTRADLQLKQDALRLIGRAEAKEGRGAPELADVKPLKDGRELWILKSTNGGIAYVVTFVPDATGGTGVRVTGPIEFQSAKN</sequence>
<dbReference type="AlphaFoldDB" id="A0A1J5R7B9"/>
<comment type="caution">
    <text evidence="1">The sequence shown here is derived from an EMBL/GenBank/DDBJ whole genome shotgun (WGS) entry which is preliminary data.</text>
</comment>
<reference evidence="1" key="1">
    <citation type="submission" date="2016-10" db="EMBL/GenBank/DDBJ databases">
        <title>Sequence of Gallionella enrichment culture.</title>
        <authorList>
            <person name="Poehlein A."/>
            <person name="Muehling M."/>
            <person name="Daniel R."/>
        </authorList>
    </citation>
    <scope>NUCLEOTIDE SEQUENCE</scope>
</reference>
<organism evidence="1">
    <name type="scientific">mine drainage metagenome</name>
    <dbReference type="NCBI Taxonomy" id="410659"/>
    <lineage>
        <taxon>unclassified sequences</taxon>
        <taxon>metagenomes</taxon>
        <taxon>ecological metagenomes</taxon>
    </lineage>
</organism>
<protein>
    <submittedName>
        <fullName evidence="1">Uncharacterized protein</fullName>
    </submittedName>
</protein>
<proteinExistence type="predicted"/>
<name>A0A1J5R7B9_9ZZZZ</name>